<protein>
    <submittedName>
        <fullName evidence="3">Glycosyltransferase</fullName>
        <ecNumber evidence="3">2.4.-.-</ecNumber>
    </submittedName>
</protein>
<dbReference type="InterPro" id="IPR050194">
    <property type="entry name" value="Glycosyltransferase_grp1"/>
</dbReference>
<dbReference type="Proteomes" id="UP001569414">
    <property type="component" value="Unassembled WGS sequence"/>
</dbReference>
<evidence type="ECO:0000259" key="2">
    <source>
        <dbReference type="Pfam" id="PF13439"/>
    </source>
</evidence>
<keyword evidence="3" id="KW-0808">Transferase</keyword>
<dbReference type="EC" id="2.4.-.-" evidence="3"/>
<proteinExistence type="predicted"/>
<dbReference type="Pfam" id="PF13439">
    <property type="entry name" value="Glyco_transf_4"/>
    <property type="match status" value="1"/>
</dbReference>
<dbReference type="GO" id="GO:0016757">
    <property type="term" value="F:glycosyltransferase activity"/>
    <property type="evidence" value="ECO:0007669"/>
    <property type="project" value="UniProtKB-KW"/>
</dbReference>
<name>A0ABV4NS71_9GAMM</name>
<evidence type="ECO:0000313" key="3">
    <source>
        <dbReference type="EMBL" id="MFA0792392.1"/>
    </source>
</evidence>
<dbReference type="Pfam" id="PF00534">
    <property type="entry name" value="Glycos_transf_1"/>
    <property type="match status" value="1"/>
</dbReference>
<dbReference type="PANTHER" id="PTHR45947">
    <property type="entry name" value="SULFOQUINOVOSYL TRANSFERASE SQD2"/>
    <property type="match status" value="1"/>
</dbReference>
<dbReference type="SUPFAM" id="SSF53756">
    <property type="entry name" value="UDP-Glycosyltransferase/glycogen phosphorylase"/>
    <property type="match status" value="1"/>
</dbReference>
<accession>A0ABV4NS71</accession>
<reference evidence="3 4" key="1">
    <citation type="submission" date="2024-08" db="EMBL/GenBank/DDBJ databases">
        <authorList>
            <person name="Ishaq N."/>
        </authorList>
    </citation>
    <scope>NUCLEOTIDE SEQUENCE [LARGE SCALE GENOMIC DNA]</scope>
    <source>
        <strain evidence="3 4">JCM 30400</strain>
    </source>
</reference>
<evidence type="ECO:0000313" key="4">
    <source>
        <dbReference type="Proteomes" id="UP001569414"/>
    </source>
</evidence>
<keyword evidence="3" id="KW-0328">Glycosyltransferase</keyword>
<dbReference type="RefSeq" id="WP_371844764.1">
    <property type="nucleotide sequence ID" value="NZ_JBGMEL010000024.1"/>
</dbReference>
<dbReference type="EMBL" id="JBGMEL010000024">
    <property type="protein sequence ID" value="MFA0792392.1"/>
    <property type="molecule type" value="Genomic_DNA"/>
</dbReference>
<dbReference type="InterPro" id="IPR001296">
    <property type="entry name" value="Glyco_trans_1"/>
</dbReference>
<organism evidence="3 4">
    <name type="scientific">Microbulbifer echini</name>
    <dbReference type="NCBI Taxonomy" id="1529067"/>
    <lineage>
        <taxon>Bacteria</taxon>
        <taxon>Pseudomonadati</taxon>
        <taxon>Pseudomonadota</taxon>
        <taxon>Gammaproteobacteria</taxon>
        <taxon>Cellvibrionales</taxon>
        <taxon>Microbulbiferaceae</taxon>
        <taxon>Microbulbifer</taxon>
    </lineage>
</organism>
<comment type="caution">
    <text evidence="3">The sequence shown here is derived from an EMBL/GenBank/DDBJ whole genome shotgun (WGS) entry which is preliminary data.</text>
</comment>
<evidence type="ECO:0000259" key="1">
    <source>
        <dbReference type="Pfam" id="PF00534"/>
    </source>
</evidence>
<keyword evidence="4" id="KW-1185">Reference proteome</keyword>
<gene>
    <name evidence="3" type="ORF">ACCI51_17780</name>
</gene>
<feature type="domain" description="Glycosyl transferase family 1" evidence="1">
    <location>
        <begin position="191"/>
        <end position="354"/>
    </location>
</feature>
<dbReference type="InterPro" id="IPR028098">
    <property type="entry name" value="Glyco_trans_4-like_N"/>
</dbReference>
<dbReference type="PANTHER" id="PTHR45947:SF3">
    <property type="entry name" value="SULFOQUINOVOSYL TRANSFERASE SQD2"/>
    <property type="match status" value="1"/>
</dbReference>
<feature type="domain" description="Glycosyltransferase subfamily 4-like N-terminal" evidence="2">
    <location>
        <begin position="14"/>
        <end position="181"/>
    </location>
</feature>
<dbReference type="Gene3D" id="3.40.50.2000">
    <property type="entry name" value="Glycogen Phosphorylase B"/>
    <property type="match status" value="2"/>
</dbReference>
<sequence length="424" mass="47340">MNIVMLTNTYLPHVGGVAHSVAAFSEEYRKRGHKVLIVAPEFPEKIAGERHVVRIHAIQNFNGSDFSVALPFSPDLSDRLDQFKPDIVHAHHPFLLGMTALRVARQRELPLVFTHHTLYEHYTHYVPADSQVLKRFVVELATRYANLANLVLAPSLSIVKLLRERGVKTPIAEVPTGVQLEDYSNGDGNRVRRRLGIPRSAFVVGHLGRFGQEKNLRFLCNAVARFMRDNENTHFLFAGSGPLEDELQAIFASRGLSQRLHMPGAVLGEARRDMYSAMDTFVFASTSETQGLVLSEAMAGGVPVIALDANGSREMVRDGKNGRLVGAVNLDDFIEAIRWLYQLPTERRRALNREALSTAQDFSLYSCAQRALDLYQPLLKYGWAMDDSLFAQWLRMRNLVGAQWEILEGLTGAAGAAFSQASEQ</sequence>